<protein>
    <submittedName>
        <fullName evidence="1">Uncharacterized protein</fullName>
    </submittedName>
</protein>
<name>A0A839EGZ9_9HYPH</name>
<dbReference type="EMBL" id="JACGXN010000001">
    <property type="protein sequence ID" value="MBA8876844.1"/>
    <property type="molecule type" value="Genomic_DNA"/>
</dbReference>
<sequence>MKPRFFLLLPLLFPTACSDTEQPRTVAVSPSTFDAEQFDELKNQIARLANQNAGFAADAAEMKRLQDEINHLKVAESPHLQPAVEVCQ</sequence>
<evidence type="ECO:0000313" key="1">
    <source>
        <dbReference type="EMBL" id="MBA8876844.1"/>
    </source>
</evidence>
<dbReference type="RefSeq" id="WP_182547593.1">
    <property type="nucleotide sequence ID" value="NZ_JACGXN010000001.1"/>
</dbReference>
<comment type="caution">
    <text evidence="1">The sequence shown here is derived from an EMBL/GenBank/DDBJ whole genome shotgun (WGS) entry which is preliminary data.</text>
</comment>
<keyword evidence="2" id="KW-1185">Reference proteome</keyword>
<organism evidence="1 2">
    <name type="scientific">Phyllobacterium myrsinacearum</name>
    <dbReference type="NCBI Taxonomy" id="28101"/>
    <lineage>
        <taxon>Bacteria</taxon>
        <taxon>Pseudomonadati</taxon>
        <taxon>Pseudomonadota</taxon>
        <taxon>Alphaproteobacteria</taxon>
        <taxon>Hyphomicrobiales</taxon>
        <taxon>Phyllobacteriaceae</taxon>
        <taxon>Phyllobacterium</taxon>
    </lineage>
</organism>
<dbReference type="AlphaFoldDB" id="A0A839EGZ9"/>
<proteinExistence type="predicted"/>
<evidence type="ECO:0000313" key="2">
    <source>
        <dbReference type="Proteomes" id="UP000549052"/>
    </source>
</evidence>
<dbReference type="Proteomes" id="UP000549052">
    <property type="component" value="Unassembled WGS sequence"/>
</dbReference>
<reference evidence="1 2" key="1">
    <citation type="submission" date="2020-07" db="EMBL/GenBank/DDBJ databases">
        <title>Genomic Encyclopedia of Type Strains, Phase IV (KMG-V): Genome sequencing to study the core and pangenomes of soil and plant-associated prokaryotes.</title>
        <authorList>
            <person name="Whitman W."/>
        </authorList>
    </citation>
    <scope>NUCLEOTIDE SEQUENCE [LARGE SCALE GENOMIC DNA]</scope>
    <source>
        <strain evidence="1 2">AN3</strain>
    </source>
</reference>
<accession>A0A839EGZ9</accession>
<gene>
    <name evidence="1" type="ORF">FHW16_000526</name>
</gene>